<accession>X6M990</accession>
<evidence type="ECO:0000313" key="5">
    <source>
        <dbReference type="Proteomes" id="UP000023152"/>
    </source>
</evidence>
<dbReference type="Pfam" id="PF00400">
    <property type="entry name" value="WD40"/>
    <property type="match status" value="1"/>
</dbReference>
<organism evidence="4 5">
    <name type="scientific">Reticulomyxa filosa</name>
    <dbReference type="NCBI Taxonomy" id="46433"/>
    <lineage>
        <taxon>Eukaryota</taxon>
        <taxon>Sar</taxon>
        <taxon>Rhizaria</taxon>
        <taxon>Retaria</taxon>
        <taxon>Foraminifera</taxon>
        <taxon>Monothalamids</taxon>
        <taxon>Reticulomyxidae</taxon>
        <taxon>Reticulomyxa</taxon>
    </lineage>
</organism>
<name>X6M990_RETFI</name>
<keyword evidence="2" id="KW-0677">Repeat</keyword>
<feature type="repeat" description="WD" evidence="3">
    <location>
        <begin position="60"/>
        <end position="101"/>
    </location>
</feature>
<dbReference type="PROSITE" id="PS00678">
    <property type="entry name" value="WD_REPEATS_1"/>
    <property type="match status" value="1"/>
</dbReference>
<keyword evidence="1 3" id="KW-0853">WD repeat</keyword>
<comment type="caution">
    <text evidence="4">The sequence shown here is derived from an EMBL/GenBank/DDBJ whole genome shotgun (WGS) entry which is preliminary data.</text>
</comment>
<dbReference type="InterPro" id="IPR015943">
    <property type="entry name" value="WD40/YVTN_repeat-like_dom_sf"/>
</dbReference>
<dbReference type="Gene3D" id="2.130.10.10">
    <property type="entry name" value="YVTN repeat-like/Quinoprotein amine dehydrogenase"/>
    <property type="match status" value="1"/>
</dbReference>
<dbReference type="InterPro" id="IPR019775">
    <property type="entry name" value="WD40_repeat_CS"/>
</dbReference>
<evidence type="ECO:0000313" key="4">
    <source>
        <dbReference type="EMBL" id="ETO09585.1"/>
    </source>
</evidence>
<gene>
    <name evidence="4" type="ORF">RFI_27791</name>
</gene>
<dbReference type="EMBL" id="ASPP01023993">
    <property type="protein sequence ID" value="ETO09585.1"/>
    <property type="molecule type" value="Genomic_DNA"/>
</dbReference>
<evidence type="ECO:0000256" key="3">
    <source>
        <dbReference type="PROSITE-ProRule" id="PRU00221"/>
    </source>
</evidence>
<evidence type="ECO:0000256" key="2">
    <source>
        <dbReference type="ARBA" id="ARBA00022737"/>
    </source>
</evidence>
<dbReference type="PROSITE" id="PS50082">
    <property type="entry name" value="WD_REPEATS_2"/>
    <property type="match status" value="1"/>
</dbReference>
<dbReference type="PROSITE" id="PS50294">
    <property type="entry name" value="WD_REPEATS_REGION"/>
    <property type="match status" value="1"/>
</dbReference>
<reference evidence="4 5" key="1">
    <citation type="journal article" date="2013" name="Curr. Biol.">
        <title>The Genome of the Foraminiferan Reticulomyxa filosa.</title>
        <authorList>
            <person name="Glockner G."/>
            <person name="Hulsmann N."/>
            <person name="Schleicher M."/>
            <person name="Noegel A.A."/>
            <person name="Eichinger L."/>
            <person name="Gallinger C."/>
            <person name="Pawlowski J."/>
            <person name="Sierra R."/>
            <person name="Euteneuer U."/>
            <person name="Pillet L."/>
            <person name="Moustafa A."/>
            <person name="Platzer M."/>
            <person name="Groth M."/>
            <person name="Szafranski K."/>
            <person name="Schliwa M."/>
        </authorList>
    </citation>
    <scope>NUCLEOTIDE SEQUENCE [LARGE SCALE GENOMIC DNA]</scope>
</reference>
<proteinExistence type="predicted"/>
<dbReference type="SUPFAM" id="SSF50978">
    <property type="entry name" value="WD40 repeat-like"/>
    <property type="match status" value="1"/>
</dbReference>
<dbReference type="InterPro" id="IPR001680">
    <property type="entry name" value="WD40_rpt"/>
</dbReference>
<dbReference type="PANTHER" id="PTHR45333">
    <property type="entry name" value="MEMBRANE PROTEIN-RELATED"/>
    <property type="match status" value="1"/>
</dbReference>
<evidence type="ECO:0000256" key="1">
    <source>
        <dbReference type="ARBA" id="ARBA00022574"/>
    </source>
</evidence>
<dbReference type="InterPro" id="IPR036322">
    <property type="entry name" value="WD40_repeat_dom_sf"/>
</dbReference>
<dbReference type="Proteomes" id="UP000023152">
    <property type="component" value="Unassembled WGS sequence"/>
</dbReference>
<dbReference type="AlphaFoldDB" id="X6M990"/>
<keyword evidence="5" id="KW-1185">Reference proteome</keyword>
<sequence length="254" mass="30295">MGTGSISQTNAEVNTTIDENEKTASQLSTSFCYFFFCLYMRTKKKHSEKHIKYFELIKTLKGHDGIINSVSFSSDGSKVVSSSNDNTIRIWDVESGKQIKILHYFCKIFSKWTYYFILIRKFNNSIMECRFRKKFNEIGKIFSLFNLSKKKTSNKIILFKKKTSISLNIYNEAIFFVIVETGVTQNNQRRMIQNFFFFCYFQQNCENENLKLHNEYIFFKKLDFYVAYFLRKRNFCYQIFFFGEFTVIFKVCAL</sequence>
<dbReference type="SMART" id="SM00320">
    <property type="entry name" value="WD40"/>
    <property type="match status" value="1"/>
</dbReference>
<protein>
    <submittedName>
        <fullName evidence="4">WD repeat-containing protein</fullName>
    </submittedName>
</protein>
<dbReference type="PANTHER" id="PTHR45333:SF1">
    <property type="entry name" value="CHROMOSOME UNDETERMINED SCAFFOLD_625, WHOLE GENOME SHOTGUN SEQUENCE"/>
    <property type="match status" value="1"/>
</dbReference>